<feature type="transmembrane region" description="Helical" evidence="1">
    <location>
        <begin position="161"/>
        <end position="179"/>
    </location>
</feature>
<keyword evidence="1" id="KW-1133">Transmembrane helix</keyword>
<keyword evidence="1" id="KW-0812">Transmembrane</keyword>
<feature type="transmembrane region" description="Helical" evidence="1">
    <location>
        <begin position="369"/>
        <end position="400"/>
    </location>
</feature>
<feature type="transmembrane region" description="Helical" evidence="1">
    <location>
        <begin position="12"/>
        <end position="31"/>
    </location>
</feature>
<dbReference type="RefSeq" id="WP_301639214.1">
    <property type="nucleotide sequence ID" value="NZ_JAUEII010000007.1"/>
</dbReference>
<gene>
    <name evidence="2" type="ORF">QVO10_04940</name>
</gene>
<sequence>MKNARALCLPNILYWILIFYMFFNEILTKSIFENITILKYLIILYLFFYIIHRTKYSAKNIYSKPLKVFYVYIVIISILTISNWAFTLSGIGAYKNLLILPLSIYIFSFYENITGKSRDDLMTLIVKMAVAHVLINTFLYFYEIPIWKVFHPYWGRISQGYPTVDVVLLNFSLAILLIYKGLKFKTLIKILFAFILVIGILLLASGTGIVMMTIVFALSILIPILQKRYVKKIKTTIVTLILLLISFSSAVQIIKNVDESLYESMYLSLQNRMSILLGQESELDINTMDIRKERRSDIKKMQTDDFDVLFGRGFSNLNMNPEIRNVPGTIFLEDQYSVNLLTIGVIGALMFLVCFAIEAIKAIKQKRELIAVIILLFIISSFTSGCLINFSISLFVGIFLQRPQISMYEYKLKQKN</sequence>
<proteinExistence type="predicted"/>
<feature type="transmembrane region" description="Helical" evidence="1">
    <location>
        <begin position="209"/>
        <end position="225"/>
    </location>
</feature>
<dbReference type="Proteomes" id="UP001167871">
    <property type="component" value="Unassembled WGS sequence"/>
</dbReference>
<evidence type="ECO:0000313" key="2">
    <source>
        <dbReference type="EMBL" id="MDN0048738.1"/>
    </source>
</evidence>
<comment type="caution">
    <text evidence="2">The sequence shown here is derived from an EMBL/GenBank/DDBJ whole genome shotgun (WGS) entry which is preliminary data.</text>
</comment>
<feature type="transmembrane region" description="Helical" evidence="1">
    <location>
        <begin position="68"/>
        <end position="86"/>
    </location>
</feature>
<feature type="transmembrane region" description="Helical" evidence="1">
    <location>
        <begin position="122"/>
        <end position="141"/>
    </location>
</feature>
<feature type="transmembrane region" description="Helical" evidence="1">
    <location>
        <begin position="336"/>
        <end position="357"/>
    </location>
</feature>
<organism evidence="2 3">
    <name type="scientific">Bacteroides gallinaceum</name>
    <dbReference type="NCBI Taxonomy" id="1462571"/>
    <lineage>
        <taxon>Bacteria</taxon>
        <taxon>Pseudomonadati</taxon>
        <taxon>Bacteroidota</taxon>
        <taxon>Bacteroidia</taxon>
        <taxon>Bacteroidales</taxon>
        <taxon>Bacteroidaceae</taxon>
        <taxon>Bacteroides</taxon>
    </lineage>
</organism>
<name>A0ABT7X493_9BACE</name>
<feature type="transmembrane region" description="Helical" evidence="1">
    <location>
        <begin position="37"/>
        <end position="56"/>
    </location>
</feature>
<accession>A0ABT7X493</accession>
<dbReference type="EMBL" id="JAUEII010000007">
    <property type="protein sequence ID" value="MDN0048738.1"/>
    <property type="molecule type" value="Genomic_DNA"/>
</dbReference>
<feature type="transmembrane region" description="Helical" evidence="1">
    <location>
        <begin position="237"/>
        <end position="254"/>
    </location>
</feature>
<reference evidence="2" key="2">
    <citation type="submission" date="2024-05" db="EMBL/GenBank/DDBJ databases">
        <title>Identification and characterization of horizontal gene transfer across gut microbiota members of farm animals based on homology search.</title>
        <authorList>
            <person name="Schwarzerova J."/>
            <person name="Nykrynova M."/>
            <person name="Jureckova K."/>
            <person name="Cejkova D."/>
            <person name="Rychlik I."/>
        </authorList>
    </citation>
    <scope>NUCLEOTIDE SEQUENCE</scope>
    <source>
        <strain evidence="2">84_SSukc20</strain>
    </source>
</reference>
<feature type="transmembrane region" description="Helical" evidence="1">
    <location>
        <begin position="92"/>
        <end position="110"/>
    </location>
</feature>
<protein>
    <recommendedName>
        <fullName evidence="4">O-antigen ligase family protein</fullName>
    </recommendedName>
</protein>
<evidence type="ECO:0000313" key="3">
    <source>
        <dbReference type="Proteomes" id="UP001167871"/>
    </source>
</evidence>
<keyword evidence="3" id="KW-1185">Reference proteome</keyword>
<feature type="transmembrane region" description="Helical" evidence="1">
    <location>
        <begin position="186"/>
        <end position="203"/>
    </location>
</feature>
<evidence type="ECO:0008006" key="4">
    <source>
        <dbReference type="Google" id="ProtNLM"/>
    </source>
</evidence>
<reference evidence="2" key="1">
    <citation type="submission" date="2023-06" db="EMBL/GenBank/DDBJ databases">
        <authorList>
            <person name="Zeman M."/>
            <person name="Kubasova T."/>
            <person name="Jahodarova E."/>
            <person name="Nykrynova M."/>
            <person name="Rychlik I."/>
        </authorList>
    </citation>
    <scope>NUCLEOTIDE SEQUENCE</scope>
    <source>
        <strain evidence="2">84_SSukc20</strain>
    </source>
</reference>
<keyword evidence="1" id="KW-0472">Membrane</keyword>
<evidence type="ECO:0000256" key="1">
    <source>
        <dbReference type="SAM" id="Phobius"/>
    </source>
</evidence>